<evidence type="ECO:0000256" key="3">
    <source>
        <dbReference type="ARBA" id="ARBA00022692"/>
    </source>
</evidence>
<dbReference type="InterPro" id="IPR002524">
    <property type="entry name" value="Cation_efflux"/>
</dbReference>
<dbReference type="NCBIfam" id="TIGR01297">
    <property type="entry name" value="CDF"/>
    <property type="match status" value="1"/>
</dbReference>
<dbReference type="GO" id="GO:0005783">
    <property type="term" value="C:endoplasmic reticulum"/>
    <property type="evidence" value="ECO:0007669"/>
    <property type="project" value="TreeGrafter"/>
</dbReference>
<evidence type="ECO:0000256" key="2">
    <source>
        <dbReference type="ARBA" id="ARBA00022448"/>
    </source>
</evidence>
<keyword evidence="10" id="KW-1185">Reference proteome</keyword>
<name>A0AAD9DD57_9STRA</name>
<evidence type="ECO:0000256" key="5">
    <source>
        <dbReference type="ARBA" id="ARBA00023136"/>
    </source>
</evidence>
<gene>
    <name evidence="9" type="ORF">QTG54_007868</name>
</gene>
<dbReference type="PANTHER" id="PTHR13414:SF9">
    <property type="entry name" value="PROTON-COUPLED ZINC ANTIPORTER SLC30A9, MITOCHONDRIAL"/>
    <property type="match status" value="1"/>
</dbReference>
<dbReference type="Proteomes" id="UP001224775">
    <property type="component" value="Unassembled WGS sequence"/>
</dbReference>
<proteinExistence type="predicted"/>
<comment type="subcellular location">
    <subcellularLocation>
        <location evidence="1">Membrane</location>
        <topology evidence="1">Multi-pass membrane protein</topology>
    </subcellularLocation>
</comment>
<dbReference type="Pfam" id="PF01545">
    <property type="entry name" value="Cation_efflux"/>
    <property type="match status" value="1"/>
</dbReference>
<dbReference type="GO" id="GO:0006882">
    <property type="term" value="P:intracellular zinc ion homeostasis"/>
    <property type="evidence" value="ECO:0007669"/>
    <property type="project" value="TreeGrafter"/>
</dbReference>
<dbReference type="PANTHER" id="PTHR13414">
    <property type="entry name" value="HUEL-CATION TRANSPORTER"/>
    <property type="match status" value="1"/>
</dbReference>
<feature type="transmembrane region" description="Helical" evidence="7">
    <location>
        <begin position="349"/>
        <end position="367"/>
    </location>
</feature>
<dbReference type="Gene3D" id="1.20.1510.10">
    <property type="entry name" value="Cation efflux protein transmembrane domain"/>
    <property type="match status" value="1"/>
</dbReference>
<dbReference type="GO" id="GO:0006829">
    <property type="term" value="P:zinc ion transport"/>
    <property type="evidence" value="ECO:0007669"/>
    <property type="project" value="InterPro"/>
</dbReference>
<feature type="transmembrane region" description="Helical" evidence="7">
    <location>
        <begin position="387"/>
        <end position="405"/>
    </location>
</feature>
<feature type="domain" description="Cation efflux protein transmembrane" evidence="8">
    <location>
        <begin position="285"/>
        <end position="499"/>
    </location>
</feature>
<dbReference type="SUPFAM" id="SSF161111">
    <property type="entry name" value="Cation efflux protein transmembrane domain-like"/>
    <property type="match status" value="1"/>
</dbReference>
<dbReference type="GO" id="GO:0016020">
    <property type="term" value="C:membrane"/>
    <property type="evidence" value="ECO:0007669"/>
    <property type="project" value="UniProtKB-SubCell"/>
</dbReference>
<evidence type="ECO:0000256" key="1">
    <source>
        <dbReference type="ARBA" id="ARBA00004141"/>
    </source>
</evidence>
<accession>A0AAD9DD57</accession>
<evidence type="ECO:0000256" key="6">
    <source>
        <dbReference type="SAM" id="MobiDB-lite"/>
    </source>
</evidence>
<evidence type="ECO:0000259" key="8">
    <source>
        <dbReference type="Pfam" id="PF01545"/>
    </source>
</evidence>
<dbReference type="EMBL" id="JATAAI010000013">
    <property type="protein sequence ID" value="KAK1741390.1"/>
    <property type="molecule type" value="Genomic_DNA"/>
</dbReference>
<dbReference type="GO" id="GO:0008324">
    <property type="term" value="F:monoatomic cation transmembrane transporter activity"/>
    <property type="evidence" value="ECO:0007669"/>
    <property type="project" value="InterPro"/>
</dbReference>
<reference evidence="9" key="1">
    <citation type="submission" date="2023-06" db="EMBL/GenBank/DDBJ databases">
        <title>Survivors Of The Sea: Transcriptome response of Skeletonema marinoi to long-term dormancy.</title>
        <authorList>
            <person name="Pinder M.I.M."/>
            <person name="Kourtchenko O."/>
            <person name="Robertson E.K."/>
            <person name="Larsson T."/>
            <person name="Maumus F."/>
            <person name="Osuna-Cruz C.M."/>
            <person name="Vancaester E."/>
            <person name="Stenow R."/>
            <person name="Vandepoele K."/>
            <person name="Ploug H."/>
            <person name="Bruchert V."/>
            <person name="Godhe A."/>
            <person name="Topel M."/>
        </authorList>
    </citation>
    <scope>NUCLEOTIDE SEQUENCE</scope>
    <source>
        <strain evidence="9">R05AC</strain>
    </source>
</reference>
<keyword evidence="5 7" id="KW-0472">Membrane</keyword>
<dbReference type="InterPro" id="IPR058533">
    <property type="entry name" value="Cation_efflux_TM"/>
</dbReference>
<organism evidence="9 10">
    <name type="scientific">Skeletonema marinoi</name>
    <dbReference type="NCBI Taxonomy" id="267567"/>
    <lineage>
        <taxon>Eukaryota</taxon>
        <taxon>Sar</taxon>
        <taxon>Stramenopiles</taxon>
        <taxon>Ochrophyta</taxon>
        <taxon>Bacillariophyta</taxon>
        <taxon>Coscinodiscophyceae</taxon>
        <taxon>Thalassiosirophycidae</taxon>
        <taxon>Thalassiosirales</taxon>
        <taxon>Skeletonemataceae</taxon>
        <taxon>Skeletonema</taxon>
        <taxon>Skeletonema marinoi-dohrnii complex</taxon>
    </lineage>
</organism>
<evidence type="ECO:0000256" key="4">
    <source>
        <dbReference type="ARBA" id="ARBA00022989"/>
    </source>
</evidence>
<evidence type="ECO:0000313" key="9">
    <source>
        <dbReference type="EMBL" id="KAK1741390.1"/>
    </source>
</evidence>
<dbReference type="InterPro" id="IPR027469">
    <property type="entry name" value="Cation_efflux_TMD_sf"/>
</dbReference>
<keyword evidence="2" id="KW-0813">Transport</keyword>
<comment type="caution">
    <text evidence="9">The sequence shown here is derived from an EMBL/GenBank/DDBJ whole genome shotgun (WGS) entry which is preliminary data.</text>
</comment>
<feature type="transmembrane region" description="Helical" evidence="7">
    <location>
        <begin position="442"/>
        <end position="464"/>
    </location>
</feature>
<evidence type="ECO:0000313" key="10">
    <source>
        <dbReference type="Proteomes" id="UP001224775"/>
    </source>
</evidence>
<feature type="region of interest" description="Disordered" evidence="6">
    <location>
        <begin position="140"/>
        <end position="159"/>
    </location>
</feature>
<feature type="region of interest" description="Disordered" evidence="6">
    <location>
        <begin position="193"/>
        <end position="232"/>
    </location>
</feature>
<dbReference type="InterPro" id="IPR040177">
    <property type="entry name" value="SLC30A9"/>
</dbReference>
<dbReference type="AlphaFoldDB" id="A0AAD9DD57"/>
<sequence length="661" mass="73895">MMYGQRCGGNLLEGFYRVVSSTALSQCSRDKIRDGCRRQFSTVNSMLWRRPSHQFSMIQNQRQFLSTARSHMSIAVRSFGSFHRDFGHRSDVNRSAASFFTHHDNIIFISSSTIIRRRNFSNNNKIPKEVIDTIKSEVDEMESPKARQNNDGNDAQYKTKVKKTQDDFAEYLTGDKPPLDSFIERRRGKLDTLQASSQLEDTTSSSSDDSVDSSDKVISVNTDEEQKAKTEASSDSISGLYYKFSPTDATLSDPQRHVDRRRALEQKLQDQMAVSRATTTQNVQRALAGNFVIAVAKLAAAISSGSSAMLSEFVHSVVDCGNQALLLVGLNSSQHAPDRSHPYGYGKAIYFWALVSALGTFFLGAGVSMTHAVGELMNPRVMTEVPWEVWGVLGMSFVVDGYVFSKTVQGVRASMRIDGGQDTENMSFWTYATTKVRDPATLAVLLEDGAACLGIVLAIGGIGMTQYTGLPIFDGMAGIGISALLGVMGIALVNVNHRYLIGHGVDRATREDIEQIILGRRSIDNVHAIQTQWTGPDTFSYKAEIDFDGTFLAAKLMPRYQQEFFDAKESLDRDLRVLLAWYAEDVMRAVEREIRHIEEEIRKKYPAAQYIELEPMSKDADRYAIDDGMKAQLRRVEIEVLNRYLKSLYKIKEDDTTSTPS</sequence>
<keyword evidence="4 7" id="KW-1133">Transmembrane helix</keyword>
<keyword evidence="3 7" id="KW-0812">Transmembrane</keyword>
<feature type="transmembrane region" description="Helical" evidence="7">
    <location>
        <begin position="476"/>
        <end position="495"/>
    </location>
</feature>
<protein>
    <submittedName>
        <fullName evidence="9">Divalent metal cation transporter</fullName>
    </submittedName>
</protein>
<evidence type="ECO:0000256" key="7">
    <source>
        <dbReference type="SAM" id="Phobius"/>
    </source>
</evidence>